<dbReference type="STRING" id="137658.SAMN05216186_10512"/>
<accession>A0A1G8ZUH7</accession>
<dbReference type="Pfam" id="PF00072">
    <property type="entry name" value="Response_reg"/>
    <property type="match status" value="1"/>
</dbReference>
<dbReference type="GO" id="GO:0000160">
    <property type="term" value="P:phosphorelay signal transduction system"/>
    <property type="evidence" value="ECO:0007669"/>
    <property type="project" value="InterPro"/>
</dbReference>
<evidence type="ECO:0000259" key="2">
    <source>
        <dbReference type="PROSITE" id="PS50110"/>
    </source>
</evidence>
<organism evidence="3 4">
    <name type="scientific">Pseudomonas indica</name>
    <dbReference type="NCBI Taxonomy" id="137658"/>
    <lineage>
        <taxon>Bacteria</taxon>
        <taxon>Pseudomonadati</taxon>
        <taxon>Pseudomonadota</taxon>
        <taxon>Gammaproteobacteria</taxon>
        <taxon>Pseudomonadales</taxon>
        <taxon>Pseudomonadaceae</taxon>
        <taxon>Pseudomonas</taxon>
    </lineage>
</organism>
<gene>
    <name evidence="3" type="ORF">SAMN05216186_10512</name>
</gene>
<dbReference type="AlphaFoldDB" id="A0A1G8ZUH7"/>
<dbReference type="InterPro" id="IPR001789">
    <property type="entry name" value="Sig_transdc_resp-reg_receiver"/>
</dbReference>
<dbReference type="InterPro" id="IPR011006">
    <property type="entry name" value="CheY-like_superfamily"/>
</dbReference>
<proteinExistence type="predicted"/>
<dbReference type="PROSITE" id="PS50110">
    <property type="entry name" value="RESPONSE_REGULATORY"/>
    <property type="match status" value="1"/>
</dbReference>
<evidence type="ECO:0000313" key="4">
    <source>
        <dbReference type="Proteomes" id="UP000198706"/>
    </source>
</evidence>
<name>A0A1G8ZUH7_9PSED</name>
<dbReference type="Gene3D" id="3.40.50.2300">
    <property type="match status" value="1"/>
</dbReference>
<dbReference type="SMART" id="SM00448">
    <property type="entry name" value="REC"/>
    <property type="match status" value="1"/>
</dbReference>
<dbReference type="SUPFAM" id="SSF52172">
    <property type="entry name" value="CheY-like"/>
    <property type="match status" value="1"/>
</dbReference>
<sequence length="123" mass="13336">MTGTEIDGCRVLLIEDETLVAFLLEDILLELGCTLVGLAASVDEGLRLADSVEADIAILDINVAGVQVYPVAERLAERRIPFVFSTGYGASGLPERWQDRPVLSKPYMLSDLESALRTALNLS</sequence>
<protein>
    <submittedName>
        <fullName evidence="3">Response regulator receiver domain-containing protein</fullName>
    </submittedName>
</protein>
<keyword evidence="1" id="KW-0597">Phosphoprotein</keyword>
<evidence type="ECO:0000313" key="3">
    <source>
        <dbReference type="EMBL" id="SDK18779.1"/>
    </source>
</evidence>
<keyword evidence="4" id="KW-1185">Reference proteome</keyword>
<feature type="modified residue" description="4-aspartylphosphate" evidence="1">
    <location>
        <position position="60"/>
    </location>
</feature>
<evidence type="ECO:0000256" key="1">
    <source>
        <dbReference type="PROSITE-ProRule" id="PRU00169"/>
    </source>
</evidence>
<dbReference type="Proteomes" id="UP000198706">
    <property type="component" value="Unassembled WGS sequence"/>
</dbReference>
<dbReference type="EMBL" id="FNFD01000005">
    <property type="protein sequence ID" value="SDK18779.1"/>
    <property type="molecule type" value="Genomic_DNA"/>
</dbReference>
<reference evidence="3 4" key="1">
    <citation type="submission" date="2016-10" db="EMBL/GenBank/DDBJ databases">
        <authorList>
            <person name="de Groot N.N."/>
        </authorList>
    </citation>
    <scope>NUCLEOTIDE SEQUENCE [LARGE SCALE GENOMIC DNA]</scope>
    <source>
        <strain evidence="3 4">JCM 21544</strain>
    </source>
</reference>
<feature type="domain" description="Response regulatory" evidence="2">
    <location>
        <begin position="10"/>
        <end position="120"/>
    </location>
</feature>
<dbReference type="OrthoDB" id="582170at2"/>
<dbReference type="RefSeq" id="WP_084333637.1">
    <property type="nucleotide sequence ID" value="NZ_CBKZNZ010000021.1"/>
</dbReference>